<proteinExistence type="predicted"/>
<evidence type="ECO:0000256" key="6">
    <source>
        <dbReference type="ARBA" id="ARBA00022692"/>
    </source>
</evidence>
<gene>
    <name evidence="11" type="ORF">KQI42_03335</name>
</gene>
<name>A0ABS6E299_9FIRM</name>
<feature type="transmembrane region" description="Helical" evidence="9">
    <location>
        <begin position="104"/>
        <end position="125"/>
    </location>
</feature>
<dbReference type="PANTHER" id="PTHR30505">
    <property type="entry name" value="FRUCTOSE-LIKE PERMEASE"/>
    <property type="match status" value="1"/>
</dbReference>
<evidence type="ECO:0000256" key="5">
    <source>
        <dbReference type="ARBA" id="ARBA00022683"/>
    </source>
</evidence>
<feature type="transmembrane region" description="Helical" evidence="9">
    <location>
        <begin position="319"/>
        <end position="339"/>
    </location>
</feature>
<dbReference type="InterPro" id="IPR013014">
    <property type="entry name" value="PTS_EIIC_2"/>
</dbReference>
<evidence type="ECO:0000313" key="11">
    <source>
        <dbReference type="EMBL" id="MBU5437027.1"/>
    </source>
</evidence>
<feature type="domain" description="PTS EIIC type-2" evidence="10">
    <location>
        <begin position="18"/>
        <end position="346"/>
    </location>
</feature>
<feature type="transmembrane region" description="Helical" evidence="9">
    <location>
        <begin position="21"/>
        <end position="46"/>
    </location>
</feature>
<dbReference type="Proteomes" id="UP000749471">
    <property type="component" value="Unassembled WGS sequence"/>
</dbReference>
<keyword evidence="3" id="KW-1003">Cell membrane</keyword>
<accession>A0ABS6E299</accession>
<evidence type="ECO:0000259" key="10">
    <source>
        <dbReference type="PROSITE" id="PS51104"/>
    </source>
</evidence>
<keyword evidence="12" id="KW-1185">Reference proteome</keyword>
<evidence type="ECO:0000256" key="9">
    <source>
        <dbReference type="SAM" id="Phobius"/>
    </source>
</evidence>
<comment type="caution">
    <text evidence="11">The sequence shown here is derived from an EMBL/GenBank/DDBJ whole genome shotgun (WGS) entry which is preliminary data.</text>
</comment>
<keyword evidence="5" id="KW-0598">Phosphotransferase system</keyword>
<dbReference type="RefSeq" id="WP_216516730.1">
    <property type="nucleotide sequence ID" value="NZ_JAHLPM010000002.1"/>
</dbReference>
<keyword evidence="7 9" id="KW-1133">Transmembrane helix</keyword>
<feature type="transmembrane region" description="Helical" evidence="9">
    <location>
        <begin position="137"/>
        <end position="159"/>
    </location>
</feature>
<keyword evidence="8 9" id="KW-0472">Membrane</keyword>
<dbReference type="PROSITE" id="PS51104">
    <property type="entry name" value="PTS_EIIC_TYPE_2"/>
    <property type="match status" value="1"/>
</dbReference>
<sequence length="346" mass="36019">MAVIERKAGKKISKTEKIKSSFLTGTSYMIPVIVAGGVIQAIAKAIGGYDVANNPGTFAYLINQIGACAFFFAVPVLCASIAYTIGDRPAIGPGLAIGYLANQINAGFVGGLIGGFAVGYLISWIKKWKVPSWMTGIMPILVIPVLSTLTVGAIFQFIIGHPIAAAMTAFQNWLASLQGTSKFLLGSVMGTCWGIDFGGPVTKTAASFANALNADGIFGPTAVKMAAGMAPPLGMAIAVLLAKKKFTQGDIENGKVAVPLSLCYITEGAIPFYLNDPIRVWCATIPGSAIAGGLSMALNVESPALHGGIFVVPMMNKPLTFLFCLGVGSIITGVIYAIIKKPVETY</sequence>
<dbReference type="NCBIfam" id="TIGR01427">
    <property type="entry name" value="PTS_IIC_fructo"/>
    <property type="match status" value="1"/>
</dbReference>
<keyword evidence="2" id="KW-0813">Transport</keyword>
<keyword evidence="6 9" id="KW-0812">Transmembrane</keyword>
<protein>
    <submittedName>
        <fullName evidence="11">PTS fructose transporter subunit IIC</fullName>
    </submittedName>
</protein>
<organism evidence="11 12">
    <name type="scientific">Tissierella simiarum</name>
    <dbReference type="NCBI Taxonomy" id="2841534"/>
    <lineage>
        <taxon>Bacteria</taxon>
        <taxon>Bacillati</taxon>
        <taxon>Bacillota</taxon>
        <taxon>Tissierellia</taxon>
        <taxon>Tissierellales</taxon>
        <taxon>Tissierellaceae</taxon>
        <taxon>Tissierella</taxon>
    </lineage>
</organism>
<dbReference type="InterPro" id="IPR006327">
    <property type="entry name" value="PTS_IIC_fruc"/>
</dbReference>
<keyword evidence="4" id="KW-0762">Sugar transport</keyword>
<evidence type="ECO:0000256" key="2">
    <source>
        <dbReference type="ARBA" id="ARBA00022448"/>
    </source>
</evidence>
<evidence type="ECO:0000256" key="3">
    <source>
        <dbReference type="ARBA" id="ARBA00022475"/>
    </source>
</evidence>
<evidence type="ECO:0000256" key="8">
    <source>
        <dbReference type="ARBA" id="ARBA00023136"/>
    </source>
</evidence>
<evidence type="ECO:0000256" key="4">
    <source>
        <dbReference type="ARBA" id="ARBA00022597"/>
    </source>
</evidence>
<comment type="subcellular location">
    <subcellularLocation>
        <location evidence="1">Cell inner membrane</location>
        <topology evidence="1">Multi-pass membrane protein</topology>
    </subcellularLocation>
</comment>
<evidence type="ECO:0000256" key="7">
    <source>
        <dbReference type="ARBA" id="ARBA00022989"/>
    </source>
</evidence>
<reference evidence="11 12" key="1">
    <citation type="submission" date="2021-06" db="EMBL/GenBank/DDBJ databases">
        <authorList>
            <person name="Sun Q."/>
            <person name="Li D."/>
        </authorList>
    </citation>
    <scope>NUCLEOTIDE SEQUENCE [LARGE SCALE GENOMIC DNA]</scope>
    <source>
        <strain evidence="11 12">MSJ-40</strain>
    </source>
</reference>
<evidence type="ECO:0000256" key="1">
    <source>
        <dbReference type="ARBA" id="ARBA00004429"/>
    </source>
</evidence>
<dbReference type="EMBL" id="JAHLPM010000002">
    <property type="protein sequence ID" value="MBU5437027.1"/>
    <property type="molecule type" value="Genomic_DNA"/>
</dbReference>
<feature type="transmembrane region" description="Helical" evidence="9">
    <location>
        <begin position="58"/>
        <end position="83"/>
    </location>
</feature>
<dbReference type="PANTHER" id="PTHR30505:SF0">
    <property type="entry name" value="FRUCTOSE-LIKE PTS SYSTEM EIIBC COMPONENT-RELATED"/>
    <property type="match status" value="1"/>
</dbReference>
<evidence type="ECO:0000313" key="12">
    <source>
        <dbReference type="Proteomes" id="UP000749471"/>
    </source>
</evidence>
<dbReference type="InterPro" id="IPR050864">
    <property type="entry name" value="Bacterial_PTS_Sugar_Transport"/>
</dbReference>